<dbReference type="EMBL" id="JAIWYP010000002">
    <property type="protein sequence ID" value="KAH3860096.1"/>
    <property type="molecule type" value="Genomic_DNA"/>
</dbReference>
<keyword evidence="2" id="KW-1185">Reference proteome</keyword>
<organism evidence="1 2">
    <name type="scientific">Dreissena polymorpha</name>
    <name type="common">Zebra mussel</name>
    <name type="synonym">Mytilus polymorpha</name>
    <dbReference type="NCBI Taxonomy" id="45954"/>
    <lineage>
        <taxon>Eukaryota</taxon>
        <taxon>Metazoa</taxon>
        <taxon>Spiralia</taxon>
        <taxon>Lophotrochozoa</taxon>
        <taxon>Mollusca</taxon>
        <taxon>Bivalvia</taxon>
        <taxon>Autobranchia</taxon>
        <taxon>Heteroconchia</taxon>
        <taxon>Euheterodonta</taxon>
        <taxon>Imparidentia</taxon>
        <taxon>Neoheterodontei</taxon>
        <taxon>Myida</taxon>
        <taxon>Dreissenoidea</taxon>
        <taxon>Dreissenidae</taxon>
        <taxon>Dreissena</taxon>
    </lineage>
</organism>
<accession>A0A9D4LNS9</accession>
<dbReference type="Proteomes" id="UP000828390">
    <property type="component" value="Unassembled WGS sequence"/>
</dbReference>
<name>A0A9D4LNS9_DREPO</name>
<reference evidence="1" key="2">
    <citation type="submission" date="2020-11" db="EMBL/GenBank/DDBJ databases">
        <authorList>
            <person name="McCartney M.A."/>
            <person name="Auch B."/>
            <person name="Kono T."/>
            <person name="Mallez S."/>
            <person name="Becker A."/>
            <person name="Gohl D.M."/>
            <person name="Silverstein K.A.T."/>
            <person name="Koren S."/>
            <person name="Bechman K.B."/>
            <person name="Herman A."/>
            <person name="Abrahante J.E."/>
            <person name="Garbe J."/>
        </authorList>
    </citation>
    <scope>NUCLEOTIDE SEQUENCE</scope>
    <source>
        <strain evidence="1">Duluth1</strain>
        <tissue evidence="1">Whole animal</tissue>
    </source>
</reference>
<protein>
    <submittedName>
        <fullName evidence="1">Uncharacterized protein</fullName>
    </submittedName>
</protein>
<evidence type="ECO:0000313" key="2">
    <source>
        <dbReference type="Proteomes" id="UP000828390"/>
    </source>
</evidence>
<proteinExistence type="predicted"/>
<sequence length="86" mass="9943">MFNNNTSVYKLWDTFKTDLTCAIHEHIPSKMKTNNTSTPWITRNVKAVIKKKACLYKKLKPQTTGQTTENFKMNARKNFGMQNGNT</sequence>
<gene>
    <name evidence="1" type="ORF">DPMN_022989</name>
</gene>
<evidence type="ECO:0000313" key="1">
    <source>
        <dbReference type="EMBL" id="KAH3860096.1"/>
    </source>
</evidence>
<dbReference type="AlphaFoldDB" id="A0A9D4LNS9"/>
<comment type="caution">
    <text evidence="1">The sequence shown here is derived from an EMBL/GenBank/DDBJ whole genome shotgun (WGS) entry which is preliminary data.</text>
</comment>
<reference evidence="1" key="1">
    <citation type="journal article" date="2019" name="bioRxiv">
        <title>The Genome of the Zebra Mussel, Dreissena polymorpha: A Resource for Invasive Species Research.</title>
        <authorList>
            <person name="McCartney M.A."/>
            <person name="Auch B."/>
            <person name="Kono T."/>
            <person name="Mallez S."/>
            <person name="Zhang Y."/>
            <person name="Obille A."/>
            <person name="Becker A."/>
            <person name="Abrahante J.E."/>
            <person name="Garbe J."/>
            <person name="Badalamenti J.P."/>
            <person name="Herman A."/>
            <person name="Mangelson H."/>
            <person name="Liachko I."/>
            <person name="Sullivan S."/>
            <person name="Sone E.D."/>
            <person name="Koren S."/>
            <person name="Silverstein K.A.T."/>
            <person name="Beckman K.B."/>
            <person name="Gohl D.M."/>
        </authorList>
    </citation>
    <scope>NUCLEOTIDE SEQUENCE</scope>
    <source>
        <strain evidence="1">Duluth1</strain>
        <tissue evidence="1">Whole animal</tissue>
    </source>
</reference>